<accession>A0A9D9DXS6</accession>
<dbReference type="AlphaFoldDB" id="A0A9D9DXS6"/>
<evidence type="ECO:0000256" key="7">
    <source>
        <dbReference type="ARBA" id="ARBA00023125"/>
    </source>
</evidence>
<dbReference type="SUPFAM" id="SSF46785">
    <property type="entry name" value="Winged helix' DNA-binding domain"/>
    <property type="match status" value="1"/>
</dbReference>
<proteinExistence type="inferred from homology"/>
<evidence type="ECO:0000256" key="9">
    <source>
        <dbReference type="ARBA" id="ARBA00023163"/>
    </source>
</evidence>
<dbReference type="EMBL" id="JADIMX010000123">
    <property type="protein sequence ID" value="MBO8434967.1"/>
    <property type="molecule type" value="Genomic_DNA"/>
</dbReference>
<evidence type="ECO:0000313" key="14">
    <source>
        <dbReference type="Proteomes" id="UP000823611"/>
    </source>
</evidence>
<dbReference type="Gene3D" id="1.10.10.10">
    <property type="entry name" value="Winged helix-like DNA-binding domain superfamily/Winged helix DNA-binding domain"/>
    <property type="match status" value="1"/>
</dbReference>
<keyword evidence="6" id="KW-0805">Transcription regulation</keyword>
<name>A0A9D9DXS6_9FIRM</name>
<comment type="subunit">
    <text evidence="3">Homodimer.</text>
</comment>
<dbReference type="InterPro" id="IPR001367">
    <property type="entry name" value="Fe_dep_repressor"/>
</dbReference>
<feature type="domain" description="HTH dtxR-type" evidence="12">
    <location>
        <begin position="11"/>
        <end position="71"/>
    </location>
</feature>
<dbReference type="PROSITE" id="PS50944">
    <property type="entry name" value="HTH_DTXR"/>
    <property type="match status" value="1"/>
</dbReference>
<sequence length="132" mass="14990">MDTSNQNKKNITASLEDYLETIYFLNNEEGVRVTDIATHLSISKPSVNRAINTLKSQGLVTHEHYGALFLTDEGLKIAKNLAKRHFVLKRFLHKVLKVEASVAEQEACMIEHCLSAETFEKLEKFVDTVLKK</sequence>
<evidence type="ECO:0000256" key="3">
    <source>
        <dbReference type="ARBA" id="ARBA00011738"/>
    </source>
</evidence>
<dbReference type="GO" id="GO:0046914">
    <property type="term" value="F:transition metal ion binding"/>
    <property type="evidence" value="ECO:0007669"/>
    <property type="project" value="InterPro"/>
</dbReference>
<evidence type="ECO:0000256" key="5">
    <source>
        <dbReference type="ARBA" id="ARBA00022491"/>
    </source>
</evidence>
<evidence type="ECO:0000256" key="4">
    <source>
        <dbReference type="ARBA" id="ARBA00022490"/>
    </source>
</evidence>
<dbReference type="PANTHER" id="PTHR33238:SF11">
    <property type="entry name" value="TRANSCRIPTIONAL REGULATOR MNTR"/>
    <property type="match status" value="1"/>
</dbReference>
<dbReference type="Proteomes" id="UP000823611">
    <property type="component" value="Unassembled WGS sequence"/>
</dbReference>
<evidence type="ECO:0000313" key="13">
    <source>
        <dbReference type="EMBL" id="MBO8434967.1"/>
    </source>
</evidence>
<keyword evidence="7" id="KW-0238">DNA-binding</keyword>
<dbReference type="Pfam" id="PF01325">
    <property type="entry name" value="Fe_dep_repress"/>
    <property type="match status" value="1"/>
</dbReference>
<dbReference type="InterPro" id="IPR036388">
    <property type="entry name" value="WH-like_DNA-bd_sf"/>
</dbReference>
<keyword evidence="9" id="KW-0804">Transcription</keyword>
<comment type="caution">
    <text evidence="13">The sequence shown here is derived from an EMBL/GenBank/DDBJ whole genome shotgun (WGS) entry which is preliminary data.</text>
</comment>
<dbReference type="GO" id="GO:0003677">
    <property type="term" value="F:DNA binding"/>
    <property type="evidence" value="ECO:0007669"/>
    <property type="project" value="UniProtKB-KW"/>
</dbReference>
<reference evidence="13" key="2">
    <citation type="journal article" date="2021" name="PeerJ">
        <title>Extensive microbial diversity within the chicken gut microbiome revealed by metagenomics and culture.</title>
        <authorList>
            <person name="Gilroy R."/>
            <person name="Ravi A."/>
            <person name="Getino M."/>
            <person name="Pursley I."/>
            <person name="Horton D.L."/>
            <person name="Alikhan N.F."/>
            <person name="Baker D."/>
            <person name="Gharbi K."/>
            <person name="Hall N."/>
            <person name="Watson M."/>
            <person name="Adriaenssens E.M."/>
            <person name="Foster-Nyarko E."/>
            <person name="Jarju S."/>
            <person name="Secka A."/>
            <person name="Antonio M."/>
            <person name="Oren A."/>
            <person name="Chaudhuri R.R."/>
            <person name="La Ragione R."/>
            <person name="Hildebrand F."/>
            <person name="Pallen M.J."/>
        </authorList>
    </citation>
    <scope>NUCLEOTIDE SEQUENCE</scope>
    <source>
        <strain evidence="13">F6-4510</strain>
    </source>
</reference>
<keyword evidence="10" id="KW-0464">Manganese</keyword>
<comment type="subcellular location">
    <subcellularLocation>
        <location evidence="1">Cytoplasm</location>
    </subcellularLocation>
</comment>
<organism evidence="13 14">
    <name type="scientific">Candidatus Fimicola merdigallinarum</name>
    <dbReference type="NCBI Taxonomy" id="2840819"/>
    <lineage>
        <taxon>Bacteria</taxon>
        <taxon>Bacillati</taxon>
        <taxon>Bacillota</taxon>
        <taxon>Clostridia</taxon>
        <taxon>Lachnospirales</taxon>
        <taxon>Lachnospiraceae</taxon>
        <taxon>Lachnospiraceae incertae sedis</taxon>
        <taxon>Candidatus Fimicola</taxon>
    </lineage>
</organism>
<evidence type="ECO:0000256" key="11">
    <source>
        <dbReference type="ARBA" id="ARBA00032593"/>
    </source>
</evidence>
<dbReference type="GO" id="GO:0046983">
    <property type="term" value="F:protein dimerization activity"/>
    <property type="evidence" value="ECO:0007669"/>
    <property type="project" value="InterPro"/>
</dbReference>
<dbReference type="SMART" id="SM00529">
    <property type="entry name" value="HTH_DTXR"/>
    <property type="match status" value="1"/>
</dbReference>
<evidence type="ECO:0000256" key="10">
    <source>
        <dbReference type="ARBA" id="ARBA00023211"/>
    </source>
</evidence>
<evidence type="ECO:0000256" key="2">
    <source>
        <dbReference type="ARBA" id="ARBA00007871"/>
    </source>
</evidence>
<evidence type="ECO:0000259" key="12">
    <source>
        <dbReference type="PROSITE" id="PS50944"/>
    </source>
</evidence>
<reference evidence="13" key="1">
    <citation type="submission" date="2020-10" db="EMBL/GenBank/DDBJ databases">
        <authorList>
            <person name="Gilroy R."/>
        </authorList>
    </citation>
    <scope>NUCLEOTIDE SEQUENCE</scope>
    <source>
        <strain evidence="13">F6-4510</strain>
    </source>
</reference>
<evidence type="ECO:0000256" key="8">
    <source>
        <dbReference type="ARBA" id="ARBA00023159"/>
    </source>
</evidence>
<dbReference type="SUPFAM" id="SSF47979">
    <property type="entry name" value="Iron-dependent repressor protein, dimerization domain"/>
    <property type="match status" value="1"/>
</dbReference>
<dbReference type="Pfam" id="PF02742">
    <property type="entry name" value="Fe_dep_repr_C"/>
    <property type="match status" value="1"/>
</dbReference>
<dbReference type="InterPro" id="IPR036390">
    <property type="entry name" value="WH_DNA-bd_sf"/>
</dbReference>
<dbReference type="PANTHER" id="PTHR33238">
    <property type="entry name" value="IRON (METAL) DEPENDENT REPRESSOR, DTXR FAMILY"/>
    <property type="match status" value="1"/>
</dbReference>
<dbReference type="InterPro" id="IPR022687">
    <property type="entry name" value="HTH_DTXR"/>
</dbReference>
<evidence type="ECO:0000256" key="1">
    <source>
        <dbReference type="ARBA" id="ARBA00004496"/>
    </source>
</evidence>
<keyword evidence="8" id="KW-0010">Activator</keyword>
<keyword evidence="4" id="KW-0963">Cytoplasm</keyword>
<evidence type="ECO:0000256" key="6">
    <source>
        <dbReference type="ARBA" id="ARBA00023015"/>
    </source>
</evidence>
<dbReference type="InterPro" id="IPR022689">
    <property type="entry name" value="Iron_dep_repressor"/>
</dbReference>
<dbReference type="InterPro" id="IPR050536">
    <property type="entry name" value="DtxR_MntR_Metal-Reg"/>
</dbReference>
<dbReference type="InterPro" id="IPR036421">
    <property type="entry name" value="Fe_dep_repressor_sf"/>
</dbReference>
<gene>
    <name evidence="13" type="ORF">IAC55_06575</name>
</gene>
<dbReference type="Gene3D" id="1.10.60.10">
    <property type="entry name" value="Iron dependent repressor, metal binding and dimerisation domain"/>
    <property type="match status" value="1"/>
</dbReference>
<dbReference type="SMART" id="SM00347">
    <property type="entry name" value="HTH_MARR"/>
    <property type="match status" value="1"/>
</dbReference>
<dbReference type="InterPro" id="IPR000835">
    <property type="entry name" value="HTH_MarR-typ"/>
</dbReference>
<dbReference type="GO" id="GO:0005737">
    <property type="term" value="C:cytoplasm"/>
    <property type="evidence" value="ECO:0007669"/>
    <property type="project" value="UniProtKB-SubCell"/>
</dbReference>
<comment type="similarity">
    <text evidence="2">Belongs to the DtxR/MntR family.</text>
</comment>
<protein>
    <recommendedName>
        <fullName evidence="11">Manganese transport regulator</fullName>
    </recommendedName>
</protein>
<dbReference type="GO" id="GO:0003700">
    <property type="term" value="F:DNA-binding transcription factor activity"/>
    <property type="evidence" value="ECO:0007669"/>
    <property type="project" value="InterPro"/>
</dbReference>
<keyword evidence="5" id="KW-0678">Repressor</keyword>